<feature type="region of interest" description="Disordered" evidence="1">
    <location>
        <begin position="370"/>
        <end position="414"/>
    </location>
</feature>
<comment type="caution">
    <text evidence="2">The sequence shown here is derived from an EMBL/GenBank/DDBJ whole genome shotgun (WGS) entry which is preliminary data.</text>
</comment>
<dbReference type="GO" id="GO:0006487">
    <property type="term" value="P:protein N-linked glycosylation"/>
    <property type="evidence" value="ECO:0007669"/>
    <property type="project" value="TreeGrafter"/>
</dbReference>
<evidence type="ECO:0000313" key="3">
    <source>
        <dbReference type="Proteomes" id="UP000224006"/>
    </source>
</evidence>
<evidence type="ECO:0000313" key="2">
    <source>
        <dbReference type="EMBL" id="PFH38266.1"/>
    </source>
</evidence>
<dbReference type="Gene3D" id="3.40.50.2000">
    <property type="entry name" value="Glycogen Phosphorylase B"/>
    <property type="match status" value="1"/>
</dbReference>
<feature type="compositionally biased region" description="Basic and acidic residues" evidence="1">
    <location>
        <begin position="109"/>
        <end position="141"/>
    </location>
</feature>
<name>A0A2A9MPI4_BESBE</name>
<dbReference type="InterPro" id="IPR038013">
    <property type="entry name" value="ALG11"/>
</dbReference>
<evidence type="ECO:0008006" key="4">
    <source>
        <dbReference type="Google" id="ProtNLM"/>
    </source>
</evidence>
<proteinExistence type="predicted"/>
<dbReference type="KEGG" id="bbes:BESB_006070"/>
<keyword evidence="3" id="KW-1185">Reference proteome</keyword>
<dbReference type="STRING" id="94643.A0A2A9MPI4"/>
<dbReference type="AlphaFoldDB" id="A0A2A9MPI4"/>
<organism evidence="2 3">
    <name type="scientific">Besnoitia besnoiti</name>
    <name type="common">Apicomplexan protozoan</name>
    <dbReference type="NCBI Taxonomy" id="94643"/>
    <lineage>
        <taxon>Eukaryota</taxon>
        <taxon>Sar</taxon>
        <taxon>Alveolata</taxon>
        <taxon>Apicomplexa</taxon>
        <taxon>Conoidasida</taxon>
        <taxon>Coccidia</taxon>
        <taxon>Eucoccidiorida</taxon>
        <taxon>Eimeriorina</taxon>
        <taxon>Sarcocystidae</taxon>
        <taxon>Besnoitia</taxon>
    </lineage>
</organism>
<feature type="region of interest" description="Disordered" evidence="1">
    <location>
        <begin position="721"/>
        <end position="751"/>
    </location>
</feature>
<dbReference type="VEuPathDB" id="ToxoDB:BESB_006070"/>
<accession>A0A2A9MPI4</accession>
<sequence>MALRPAFSLSGRSAVIPVALALGAPLAVYFVSFFLAFALPLLLLSLFFLICLLPSPSNSTAFFHPDGDSGAGGERVLWSLVAHQLRTGGVRGKYRENETETEEPFSDVPSHRLHEERSGVSARKAADEASRQELAEQKADAEVPCRGRVPVNPQRFVVVYLRHDSPWLQSLTPVRLPDSRMHPGSPAWTPRAVLLKLEGAVLSCLSGVFTVVLRIRFHAPRSGYVVTAGSVPARDVQSSFGIDLDPFLPPAPRESAASSRDFSAFAPFTAAAGACSASASSLALPTHPTEYPQASSLLVFVPVRCSDLLRASCYPFGTLFFQLVAGAVSVFEVLLLGLVPTVFVDTVGVPAASFVLWALQRRQSFSLGARDPEGRCNGASASEGAPDKDRTEKPVLVSRKNTPPETRGKQARDGPRLTRLRVYVHYPFVRESMTLARSASCQQRKSAAANRDAGHPAACADSQGERHARRGSGRAPFETQRQGDGRNECGTCSPLAASGCVARLRSATKLRYYRGLAWAYAASLRFAFRGARVPVQRLLDGCEAEQAGKARAAWGQRRGDKAARRDAATQGDAVSVSCCNSSWTRRHLEALMNGASLDELRLRIQEGTQDPRQGLATPRFVYRAPVVFPPCQSSRVEMSSPAQPQTLFSERPPRIMSLGQFRPEKRQQEQVLIFGEMVRLYGRLLPHRTHLVVAGAVKRDADERLLQAAWDAAFRHSSRRRFDGRRRRSPSASPSDGDAEEGTSWRELPWMRSSPPVAAAAERHERRCQGADTDSDEAREELLLAWKQALKRHSGATVVSSFGFQWVPSFAAAQELIDAQLAEAASRTRRASGAGSYAEDKLREHEEEAWGDRVFALVNAEADILRQMAQSAAVGLHTMEEEHFGIAVVQLLLAGCCVVAHNSGGPRDDILVATGQSLRSSPPEDEVGAVGDNAPCPYATATSCRAQRGFLCRTRSEFAASVAAVISQLGENPGEAVWTPDTAKQALKDAQERFLDDDTFGSVAFEALHLGEQL</sequence>
<dbReference type="EMBL" id="NWUJ01000001">
    <property type="protein sequence ID" value="PFH38266.1"/>
    <property type="molecule type" value="Genomic_DNA"/>
</dbReference>
<dbReference type="Proteomes" id="UP000224006">
    <property type="component" value="Chromosome I"/>
</dbReference>
<evidence type="ECO:0000256" key="1">
    <source>
        <dbReference type="SAM" id="MobiDB-lite"/>
    </source>
</evidence>
<dbReference type="GO" id="GO:0004377">
    <property type="term" value="F:GDP-Man:Man(3)GlcNAc(2)-PP-Dol alpha-1,2-mannosyltransferase activity"/>
    <property type="evidence" value="ECO:0007669"/>
    <property type="project" value="InterPro"/>
</dbReference>
<dbReference type="GeneID" id="40305670"/>
<feature type="region of interest" description="Disordered" evidence="1">
    <location>
        <begin position="446"/>
        <end position="488"/>
    </location>
</feature>
<reference evidence="2 3" key="1">
    <citation type="submission" date="2017-09" db="EMBL/GenBank/DDBJ databases">
        <title>Genome sequencing of Besnoitia besnoiti strain Bb-Ger1.</title>
        <authorList>
            <person name="Schares G."/>
            <person name="Venepally P."/>
            <person name="Lorenzi H.A."/>
        </authorList>
    </citation>
    <scope>NUCLEOTIDE SEQUENCE [LARGE SCALE GENOMIC DNA]</scope>
    <source>
        <strain evidence="2 3">Bb-Ger1</strain>
    </source>
</reference>
<dbReference type="PANTHER" id="PTHR45919">
    <property type="entry name" value="GDP-MAN:MAN(3)GLCNAC(2)-PP-DOL ALPHA-1,2-MANNOSYLTRANSFERASE"/>
    <property type="match status" value="1"/>
</dbReference>
<dbReference type="PANTHER" id="PTHR45919:SF1">
    <property type="entry name" value="GDP-MAN:MAN(3)GLCNAC(2)-PP-DOL ALPHA-1,2-MANNOSYLTRANSFERASE"/>
    <property type="match status" value="1"/>
</dbReference>
<dbReference type="GO" id="GO:0005789">
    <property type="term" value="C:endoplasmic reticulum membrane"/>
    <property type="evidence" value="ECO:0007669"/>
    <property type="project" value="TreeGrafter"/>
</dbReference>
<dbReference type="OrthoDB" id="330272at2759"/>
<dbReference type="RefSeq" id="XP_029222275.1">
    <property type="nucleotide sequence ID" value="XM_029359362.1"/>
</dbReference>
<protein>
    <recommendedName>
        <fullName evidence="4">Glycosyltransferase</fullName>
    </recommendedName>
</protein>
<gene>
    <name evidence="2" type="ORF">BESB_006070</name>
</gene>
<dbReference type="SUPFAM" id="SSF53756">
    <property type="entry name" value="UDP-Glycosyltransferase/glycogen phosphorylase"/>
    <property type="match status" value="1"/>
</dbReference>
<feature type="region of interest" description="Disordered" evidence="1">
    <location>
        <begin position="91"/>
        <end position="141"/>
    </location>
</feature>